<protein>
    <submittedName>
        <fullName evidence="3">Uncharacterized protein</fullName>
    </submittedName>
</protein>
<evidence type="ECO:0000313" key="4">
    <source>
        <dbReference type="Proteomes" id="UP001162972"/>
    </source>
</evidence>
<name>A0AAD6KDB4_9ROSI</name>
<sequence length="159" mass="17305">MLTPQRKVWSGWSLTPRSETGQKNGSESGSDPKGKSVDFVEQVTPNGVRPNLDGEDLADKVSKLENEVGFYWRILVNPNSGELVDGITLKLLIFDLDVVLGPDCGCCVMSAYAIFISKKVEFKVGKSLRVLTARLTSTAVSKLLGVISAIIIYVSGWQI</sequence>
<feature type="compositionally biased region" description="Polar residues" evidence="1">
    <location>
        <begin position="12"/>
        <end position="29"/>
    </location>
</feature>
<accession>A0AAD6KDB4</accession>
<comment type="caution">
    <text evidence="3">The sequence shown here is derived from an EMBL/GenBank/DDBJ whole genome shotgun (WGS) entry which is preliminary data.</text>
</comment>
<reference evidence="3 4" key="1">
    <citation type="journal article" date="2023" name="Int. J. Mol. Sci.">
        <title>De Novo Assembly and Annotation of 11 Diverse Shrub Willow (Salix) Genomes Reveals Novel Gene Organization in Sex-Linked Regions.</title>
        <authorList>
            <person name="Hyden B."/>
            <person name="Feng K."/>
            <person name="Yates T.B."/>
            <person name="Jawdy S."/>
            <person name="Cereghino C."/>
            <person name="Smart L.B."/>
            <person name="Muchero W."/>
        </authorList>
    </citation>
    <scope>NUCLEOTIDE SEQUENCE [LARGE SCALE GENOMIC DNA]</scope>
    <source>
        <tissue evidence="3">Shoot tip</tissue>
    </source>
</reference>
<dbReference type="AlphaFoldDB" id="A0AAD6KDB4"/>
<keyword evidence="2" id="KW-1133">Transmembrane helix</keyword>
<organism evidence="3 4">
    <name type="scientific">Salix udensis</name>
    <dbReference type="NCBI Taxonomy" id="889485"/>
    <lineage>
        <taxon>Eukaryota</taxon>
        <taxon>Viridiplantae</taxon>
        <taxon>Streptophyta</taxon>
        <taxon>Embryophyta</taxon>
        <taxon>Tracheophyta</taxon>
        <taxon>Spermatophyta</taxon>
        <taxon>Magnoliopsida</taxon>
        <taxon>eudicotyledons</taxon>
        <taxon>Gunneridae</taxon>
        <taxon>Pentapetalae</taxon>
        <taxon>rosids</taxon>
        <taxon>fabids</taxon>
        <taxon>Malpighiales</taxon>
        <taxon>Salicaceae</taxon>
        <taxon>Saliceae</taxon>
        <taxon>Salix</taxon>
    </lineage>
</organism>
<dbReference type="EMBL" id="JAPFFJ010000008">
    <property type="protein sequence ID" value="KAJ6421461.1"/>
    <property type="molecule type" value="Genomic_DNA"/>
</dbReference>
<evidence type="ECO:0000256" key="1">
    <source>
        <dbReference type="SAM" id="MobiDB-lite"/>
    </source>
</evidence>
<feature type="region of interest" description="Disordered" evidence="1">
    <location>
        <begin position="1"/>
        <end position="39"/>
    </location>
</feature>
<feature type="transmembrane region" description="Helical" evidence="2">
    <location>
        <begin position="139"/>
        <end position="157"/>
    </location>
</feature>
<keyword evidence="2" id="KW-0812">Transmembrane</keyword>
<evidence type="ECO:0000256" key="2">
    <source>
        <dbReference type="SAM" id="Phobius"/>
    </source>
</evidence>
<keyword evidence="2" id="KW-0472">Membrane</keyword>
<evidence type="ECO:0000313" key="3">
    <source>
        <dbReference type="EMBL" id="KAJ6421461.1"/>
    </source>
</evidence>
<gene>
    <name evidence="3" type="ORF">OIU84_028773</name>
</gene>
<proteinExistence type="predicted"/>
<keyword evidence="4" id="KW-1185">Reference proteome</keyword>
<dbReference type="Proteomes" id="UP001162972">
    <property type="component" value="Chromosome 17"/>
</dbReference>